<dbReference type="CDD" id="cd00198">
    <property type="entry name" value="vWFA"/>
    <property type="match status" value="1"/>
</dbReference>
<gene>
    <name evidence="2" type="ORF">AUC70_04365</name>
</gene>
<dbReference type="PROSITE" id="PS50234">
    <property type="entry name" value="VWFA"/>
    <property type="match status" value="1"/>
</dbReference>
<dbReference type="InterPro" id="IPR036465">
    <property type="entry name" value="vWFA_dom_sf"/>
</dbReference>
<dbReference type="Gene3D" id="3.40.50.410">
    <property type="entry name" value="von Willebrand factor, type A domain"/>
    <property type="match status" value="1"/>
</dbReference>
<dbReference type="Pfam" id="PF00092">
    <property type="entry name" value="VWA"/>
    <property type="match status" value="1"/>
</dbReference>
<dbReference type="EMBL" id="LPWE01000011">
    <property type="protein sequence ID" value="ODR95321.1"/>
    <property type="molecule type" value="Genomic_DNA"/>
</dbReference>
<dbReference type="AlphaFoldDB" id="A0A1E3VPS7"/>
<feature type="domain" description="VWFA" evidence="1">
    <location>
        <begin position="9"/>
        <end position="187"/>
    </location>
</feature>
<evidence type="ECO:0000313" key="3">
    <source>
        <dbReference type="Proteomes" id="UP000094172"/>
    </source>
</evidence>
<evidence type="ECO:0000259" key="1">
    <source>
        <dbReference type="PROSITE" id="PS50234"/>
    </source>
</evidence>
<comment type="caution">
    <text evidence="2">The sequence shown here is derived from an EMBL/GenBank/DDBJ whole genome shotgun (WGS) entry which is preliminary data.</text>
</comment>
<dbReference type="STRING" id="1774970.AUC70_04365"/>
<sequence>MSGNGWGYGSESAHTVSRIDRVRSALEKVLPNVTRFRRVGLVIYGPTRTPGLPNQCNNIEASLAPTADADEQILTIVRGLVPAGGTPLTRAVEEAADLLDYRNNPGVVLLLTDGEDTCGGSPCDVGKALHADAEQLTVHVISLRVRGLSWTGEASIVQTRCLAEQNAGLYLSPESTEELVEALEKTLSCPNVSSVSSRNGFTANH</sequence>
<reference evidence="2 3" key="1">
    <citation type="journal article" date="2016" name="Environ. Microbiol.">
        <title>New Methyloceanibacter diversity from North Sea sediments includes methanotroph containing solely the soluble methane monooxygenase.</title>
        <authorList>
            <person name="Vekeman B."/>
            <person name="Kerckhof F.M."/>
            <person name="Cremers G."/>
            <person name="de Vos P."/>
            <person name="Vandamme P."/>
            <person name="Boon N."/>
            <person name="Op den Camp H.J."/>
            <person name="Heylen K."/>
        </authorList>
    </citation>
    <scope>NUCLEOTIDE SEQUENCE [LARGE SCALE GENOMIC DNA]</scope>
    <source>
        <strain evidence="2 3">R-67176</strain>
    </source>
</reference>
<dbReference type="SUPFAM" id="SSF53300">
    <property type="entry name" value="vWA-like"/>
    <property type="match status" value="1"/>
</dbReference>
<organism evidence="2 3">
    <name type="scientific">Methyloceanibacter stevinii</name>
    <dbReference type="NCBI Taxonomy" id="1774970"/>
    <lineage>
        <taxon>Bacteria</taxon>
        <taxon>Pseudomonadati</taxon>
        <taxon>Pseudomonadota</taxon>
        <taxon>Alphaproteobacteria</taxon>
        <taxon>Hyphomicrobiales</taxon>
        <taxon>Hyphomicrobiaceae</taxon>
        <taxon>Methyloceanibacter</taxon>
    </lineage>
</organism>
<accession>A0A1E3VPS7</accession>
<proteinExistence type="predicted"/>
<dbReference type="InterPro" id="IPR002035">
    <property type="entry name" value="VWF_A"/>
</dbReference>
<keyword evidence="3" id="KW-1185">Reference proteome</keyword>
<protein>
    <recommendedName>
        <fullName evidence="1">VWFA domain-containing protein</fullName>
    </recommendedName>
</protein>
<name>A0A1E3VPS7_9HYPH</name>
<dbReference type="Proteomes" id="UP000094172">
    <property type="component" value="Unassembled WGS sequence"/>
</dbReference>
<evidence type="ECO:0000313" key="2">
    <source>
        <dbReference type="EMBL" id="ODR95321.1"/>
    </source>
</evidence>